<organism evidence="1 2">
    <name type="scientific">Quillaja saponaria</name>
    <name type="common">Soap bark tree</name>
    <dbReference type="NCBI Taxonomy" id="32244"/>
    <lineage>
        <taxon>Eukaryota</taxon>
        <taxon>Viridiplantae</taxon>
        <taxon>Streptophyta</taxon>
        <taxon>Embryophyta</taxon>
        <taxon>Tracheophyta</taxon>
        <taxon>Spermatophyta</taxon>
        <taxon>Magnoliopsida</taxon>
        <taxon>eudicotyledons</taxon>
        <taxon>Gunneridae</taxon>
        <taxon>Pentapetalae</taxon>
        <taxon>rosids</taxon>
        <taxon>fabids</taxon>
        <taxon>Fabales</taxon>
        <taxon>Quillajaceae</taxon>
        <taxon>Quillaja</taxon>
    </lineage>
</organism>
<protein>
    <submittedName>
        <fullName evidence="1">Uncharacterized protein</fullName>
    </submittedName>
</protein>
<sequence>MVDSNASYGLPEELKILTQMGMHFLKEILRWMLLAQKILFVRGKTSKSEISSRRAVLSTLPLRRSPSLHRRSEEIRNPSSLAKLCSPFLILAY</sequence>
<keyword evidence="2" id="KW-1185">Reference proteome</keyword>
<dbReference type="Proteomes" id="UP001163823">
    <property type="component" value="Chromosome 5"/>
</dbReference>
<dbReference type="EMBL" id="JARAOO010000005">
    <property type="protein sequence ID" value="KAJ7968023.1"/>
    <property type="molecule type" value="Genomic_DNA"/>
</dbReference>
<evidence type="ECO:0000313" key="2">
    <source>
        <dbReference type="Proteomes" id="UP001163823"/>
    </source>
</evidence>
<comment type="caution">
    <text evidence="1">The sequence shown here is derived from an EMBL/GenBank/DDBJ whole genome shotgun (WGS) entry which is preliminary data.</text>
</comment>
<reference evidence="1" key="1">
    <citation type="journal article" date="2023" name="Science">
        <title>Elucidation of the pathway for biosynthesis of saponin adjuvants from the soapbark tree.</title>
        <authorList>
            <person name="Reed J."/>
            <person name="Orme A."/>
            <person name="El-Demerdash A."/>
            <person name="Owen C."/>
            <person name="Martin L.B.B."/>
            <person name="Misra R.C."/>
            <person name="Kikuchi S."/>
            <person name="Rejzek M."/>
            <person name="Martin A.C."/>
            <person name="Harkess A."/>
            <person name="Leebens-Mack J."/>
            <person name="Louveau T."/>
            <person name="Stephenson M.J."/>
            <person name="Osbourn A."/>
        </authorList>
    </citation>
    <scope>NUCLEOTIDE SEQUENCE</scope>
    <source>
        <strain evidence="1">S10</strain>
    </source>
</reference>
<dbReference type="AlphaFoldDB" id="A0AAD7PU45"/>
<accession>A0AAD7PU45</accession>
<proteinExistence type="predicted"/>
<evidence type="ECO:0000313" key="1">
    <source>
        <dbReference type="EMBL" id="KAJ7968023.1"/>
    </source>
</evidence>
<dbReference type="KEGG" id="qsa:O6P43_012187"/>
<name>A0AAD7PU45_QUISA</name>
<gene>
    <name evidence="1" type="ORF">O6P43_012187</name>
</gene>